<accession>A0A0G3GQQ8</accession>
<name>A0A0G3GQQ8_9CORY</name>
<proteinExistence type="predicted"/>
<dbReference type="EMBL" id="CP011541">
    <property type="protein sequence ID" value="AKK02900.1"/>
    <property type="molecule type" value="Genomic_DNA"/>
</dbReference>
<gene>
    <name evidence="2" type="ORF">CEPID_05155</name>
</gene>
<dbReference type="STRING" id="1050174.CEPID_05155"/>
<dbReference type="KEGG" id="cei:CEPID_05155"/>
<feature type="region of interest" description="Disordered" evidence="1">
    <location>
        <begin position="100"/>
        <end position="121"/>
    </location>
</feature>
<sequence length="560" mass="62217">MCSILPLLHYVRNHVNEIEPKKLGAVLTVIATSVFTPIIATAQDIDLTPPASNQQVATESFIPPYEPDHYRQVDTSDWDFNEPGMNKNNIDNHELERTLPADLGDPQPVITPGKMRSDRIPLPTGVTKEEADQAEIQEAREQGITAPGDQPMIRTFAADNCRTYWPSSFQVCGAIRAKYESMAVTWAGQTPVSFLGLPKSNELTNPDGVGKRTEFDNGFIYWHPDTGAWSVTTHNSIVWARNGWELGRLGYPTSDEIGTGDGVGRKQYFQRGRIYGSLSGVVSIEGKILEKWVETGEEKGPLGYPATDEEGTPDGVGRYNRFALGMIYWHPSYGAHYLLGEILATWSIGGFERGQYGYPLQDPRCPEDGVSRCSQLFQNGILHGALHWGVAAIEYVTPYIHFPDDESARSYFEEFRKSLTSSSSRESNGILIQPFAAKEYGPCTLTPNNLHVRTKSGSEKSIGFKPKTTCSFPVTQIEHVSDIAGLSWRNTMVTHISGIRNSNSNEASLESRNIQLFCVDHFGPRYNTYQGRTVGKIRVGEKTYYAEAFTKLASFDCAIS</sequence>
<keyword evidence="3" id="KW-1185">Reference proteome</keyword>
<reference evidence="2 3" key="1">
    <citation type="submission" date="2015-05" db="EMBL/GenBank/DDBJ databases">
        <title>Complete genome sequence of Corynebacterium epidermidicanis DSM 45586, isolated from the skin of a dog suffering from pruritus.</title>
        <authorList>
            <person name="Ruckert C."/>
            <person name="Albersmeier A."/>
            <person name="Winkler A."/>
            <person name="Tauch A."/>
        </authorList>
    </citation>
    <scope>NUCLEOTIDE SEQUENCE [LARGE SCALE GENOMIC DNA]</scope>
    <source>
        <strain evidence="2 3">DSM 45586</strain>
    </source>
</reference>
<dbReference type="Pfam" id="PF08310">
    <property type="entry name" value="LGFP"/>
    <property type="match status" value="3"/>
</dbReference>
<evidence type="ECO:0000313" key="3">
    <source>
        <dbReference type="Proteomes" id="UP000035368"/>
    </source>
</evidence>
<protein>
    <submittedName>
        <fullName evidence="2">LGFP repeat protein</fullName>
    </submittedName>
</protein>
<dbReference type="PATRIC" id="fig|1050174.4.peg.1044"/>
<organism evidence="2 3">
    <name type="scientific">Corynebacterium epidermidicanis</name>
    <dbReference type="NCBI Taxonomy" id="1050174"/>
    <lineage>
        <taxon>Bacteria</taxon>
        <taxon>Bacillati</taxon>
        <taxon>Actinomycetota</taxon>
        <taxon>Actinomycetes</taxon>
        <taxon>Mycobacteriales</taxon>
        <taxon>Corynebacteriaceae</taxon>
        <taxon>Corynebacterium</taxon>
    </lineage>
</organism>
<evidence type="ECO:0000313" key="2">
    <source>
        <dbReference type="EMBL" id="AKK02900.1"/>
    </source>
</evidence>
<dbReference type="InterPro" id="IPR013207">
    <property type="entry name" value="LGFP"/>
</dbReference>
<evidence type="ECO:0000256" key="1">
    <source>
        <dbReference type="SAM" id="MobiDB-lite"/>
    </source>
</evidence>
<dbReference type="AlphaFoldDB" id="A0A0G3GQQ8"/>
<dbReference type="Proteomes" id="UP000035368">
    <property type="component" value="Chromosome"/>
</dbReference>